<gene>
    <name evidence="2" type="ORF">QP939_26850</name>
</gene>
<keyword evidence="1" id="KW-0812">Transmembrane</keyword>
<evidence type="ECO:0000256" key="1">
    <source>
        <dbReference type="SAM" id="Phobius"/>
    </source>
</evidence>
<sequence length="277" mass="31584">MSSAITEEDDVAELSLKLATLQALLRRHRSRRQRGILGIVLGLTFFAGAYTIWQLLPPGDRLTLTLTCLAGGTALIAYGIYVKRYPDLQISDRESLFLDLNKHCSQADLELQFQKIRNQRRRTWIATPADHQSSYEDDLEFYVAELRRNSIRSRRANHVTQMTTIIGSLAATGISSLSLSVTALQWISPIITFIVGAASGIAAYFKFRDRGFYSQQTANAIDQEVAAYRLKIRRYKEIDDTERAREMFLEEVHRLRVEQENREQDLDQPVKVKGDGE</sequence>
<feature type="transmembrane region" description="Helical" evidence="1">
    <location>
        <begin position="62"/>
        <end position="81"/>
    </location>
</feature>
<evidence type="ECO:0000313" key="3">
    <source>
        <dbReference type="Proteomes" id="UP001227101"/>
    </source>
</evidence>
<feature type="transmembrane region" description="Helical" evidence="1">
    <location>
        <begin position="156"/>
        <end position="177"/>
    </location>
</feature>
<proteinExistence type="predicted"/>
<feature type="transmembrane region" description="Helical" evidence="1">
    <location>
        <begin position="36"/>
        <end position="56"/>
    </location>
</feature>
<dbReference type="RefSeq" id="WP_285448923.1">
    <property type="nucleotide sequence ID" value="NZ_CP127173.1"/>
</dbReference>
<reference evidence="2 3" key="1">
    <citation type="submission" date="2023-06" db="EMBL/GenBank/DDBJ databases">
        <authorList>
            <person name="Oyuntsetseg B."/>
            <person name="Kim S.B."/>
        </authorList>
    </citation>
    <scope>NUCLEOTIDE SEQUENCE [LARGE SCALE GENOMIC DNA]</scope>
    <source>
        <strain evidence="2 3">2-2</strain>
    </source>
</reference>
<feature type="transmembrane region" description="Helical" evidence="1">
    <location>
        <begin position="183"/>
        <end position="205"/>
    </location>
</feature>
<dbReference type="EMBL" id="CP127173">
    <property type="protein sequence ID" value="WIV52583.1"/>
    <property type="molecule type" value="Genomic_DNA"/>
</dbReference>
<keyword evidence="1" id="KW-0472">Membrane</keyword>
<evidence type="ECO:0000313" key="2">
    <source>
        <dbReference type="EMBL" id="WIV52583.1"/>
    </source>
</evidence>
<name>A0ABY8XB54_9PSEU</name>
<keyword evidence="3" id="KW-1185">Reference proteome</keyword>
<protein>
    <submittedName>
        <fullName evidence="2">SLATT domain-containing protein</fullName>
    </submittedName>
</protein>
<dbReference type="NCBIfam" id="NF033634">
    <property type="entry name" value="SLATT_1"/>
    <property type="match status" value="1"/>
</dbReference>
<keyword evidence="1" id="KW-1133">Transmembrane helix</keyword>
<dbReference type="Proteomes" id="UP001227101">
    <property type="component" value="Chromosome"/>
</dbReference>
<organism evidence="2 3">
    <name type="scientific">Amycolatopsis nalaikhensis</name>
    <dbReference type="NCBI Taxonomy" id="715472"/>
    <lineage>
        <taxon>Bacteria</taxon>
        <taxon>Bacillati</taxon>
        <taxon>Actinomycetota</taxon>
        <taxon>Actinomycetes</taxon>
        <taxon>Pseudonocardiales</taxon>
        <taxon>Pseudonocardiaceae</taxon>
        <taxon>Amycolatopsis</taxon>
    </lineage>
</organism>
<accession>A0ABY8XB54</accession>